<feature type="compositionally biased region" description="Polar residues" evidence="1">
    <location>
        <begin position="24"/>
        <end position="37"/>
    </location>
</feature>
<dbReference type="EMBL" id="RXMA01000086">
    <property type="protein sequence ID" value="RTR11064.1"/>
    <property type="molecule type" value="Genomic_DNA"/>
</dbReference>
<feature type="compositionally biased region" description="Basic and acidic residues" evidence="1">
    <location>
        <begin position="14"/>
        <end position="23"/>
    </location>
</feature>
<evidence type="ECO:0000313" key="3">
    <source>
        <dbReference type="Proteomes" id="UP000277007"/>
    </source>
</evidence>
<keyword evidence="3" id="KW-1185">Reference proteome</keyword>
<dbReference type="AlphaFoldDB" id="A0A431V9F7"/>
<name>A0A431V9F7_9PROT</name>
<evidence type="ECO:0000313" key="2">
    <source>
        <dbReference type="EMBL" id="RTR11064.1"/>
    </source>
</evidence>
<organism evidence="2 3">
    <name type="scientific">Azospirillum griseum</name>
    <dbReference type="NCBI Taxonomy" id="2496639"/>
    <lineage>
        <taxon>Bacteria</taxon>
        <taxon>Pseudomonadati</taxon>
        <taxon>Pseudomonadota</taxon>
        <taxon>Alphaproteobacteria</taxon>
        <taxon>Rhodospirillales</taxon>
        <taxon>Azospirillaceae</taxon>
        <taxon>Azospirillum</taxon>
    </lineage>
</organism>
<evidence type="ECO:0000256" key="1">
    <source>
        <dbReference type="SAM" id="MobiDB-lite"/>
    </source>
</evidence>
<proteinExistence type="predicted"/>
<feature type="region of interest" description="Disordered" evidence="1">
    <location>
        <begin position="12"/>
        <end position="37"/>
    </location>
</feature>
<reference evidence="2 3" key="1">
    <citation type="submission" date="2018-12" db="EMBL/GenBank/DDBJ databases">
        <authorList>
            <person name="Yang Y."/>
        </authorList>
    </citation>
    <scope>NUCLEOTIDE SEQUENCE [LARGE SCALE GENOMIC DNA]</scope>
    <source>
        <strain evidence="2 3">L-25-5w-1</strain>
    </source>
</reference>
<comment type="caution">
    <text evidence="2">The sequence shown here is derived from an EMBL/GenBank/DDBJ whole genome shotgun (WGS) entry which is preliminary data.</text>
</comment>
<protein>
    <submittedName>
        <fullName evidence="2">Uncharacterized protein</fullName>
    </submittedName>
</protein>
<accession>A0A431V9F7</accession>
<gene>
    <name evidence="2" type="ORF">EJ903_26200</name>
</gene>
<dbReference type="Proteomes" id="UP000277007">
    <property type="component" value="Unassembled WGS sequence"/>
</dbReference>
<sequence>MAGNISISVAAAEGRARDAKEEQNGVSPGGSLTDSNQVDAADWNSFVAAVVKAVPQILEPVGFVAQIGVRTESASIPQ</sequence>